<dbReference type="InterPro" id="IPR001962">
    <property type="entry name" value="Asn_synthase"/>
</dbReference>
<reference evidence="6" key="1">
    <citation type="journal article" date="2014" name="BMC Genomics">
        <title>Genome characteristics reveal the impact of lichenization on lichen-forming fungus Endocarpon pusillum Hedwig (Verrucariales, Ascomycota).</title>
        <authorList>
            <person name="Wang Y.-Y."/>
            <person name="Liu B."/>
            <person name="Zhang X.-Y."/>
            <person name="Zhou Q.-M."/>
            <person name="Zhang T."/>
            <person name="Li H."/>
            <person name="Yu Y.-F."/>
            <person name="Zhang X.-L."/>
            <person name="Hao X.-Y."/>
            <person name="Wang M."/>
            <person name="Wang L."/>
            <person name="Wei J.-C."/>
        </authorList>
    </citation>
    <scope>NUCLEOTIDE SEQUENCE [LARGE SCALE GENOMIC DNA]</scope>
    <source>
        <strain evidence="6">Z07020 / HMAS-L-300199</strain>
    </source>
</reference>
<dbReference type="PANTHER" id="PTHR45937:SF1">
    <property type="entry name" value="ASPARAGINE SYNTHETASE DOMAIN-CONTAINING PROTEIN 1"/>
    <property type="match status" value="1"/>
</dbReference>
<dbReference type="CDD" id="cd01991">
    <property type="entry name" value="Asn_synthase_B_C"/>
    <property type="match status" value="1"/>
</dbReference>
<dbReference type="HOGENOM" id="CLU_012368_0_0_1"/>
<evidence type="ECO:0000259" key="4">
    <source>
        <dbReference type="Pfam" id="PF00733"/>
    </source>
</evidence>
<feature type="domain" description="Asparagine synthetase" evidence="4">
    <location>
        <begin position="193"/>
        <end position="243"/>
    </location>
</feature>
<dbReference type="AlphaFoldDB" id="U1HWM4"/>
<evidence type="ECO:0000256" key="3">
    <source>
        <dbReference type="ARBA" id="ARBA00022962"/>
    </source>
</evidence>
<keyword evidence="2" id="KW-0061">Asparagine biosynthesis</keyword>
<name>U1HWM4_ENDPU</name>
<organism evidence="5 6">
    <name type="scientific">Endocarpon pusillum (strain Z07020 / HMAS-L-300199)</name>
    <name type="common">Lichen-forming fungus</name>
    <dbReference type="NCBI Taxonomy" id="1263415"/>
    <lineage>
        <taxon>Eukaryota</taxon>
        <taxon>Fungi</taxon>
        <taxon>Dikarya</taxon>
        <taxon>Ascomycota</taxon>
        <taxon>Pezizomycotina</taxon>
        <taxon>Eurotiomycetes</taxon>
        <taxon>Chaetothyriomycetidae</taxon>
        <taxon>Verrucariales</taxon>
        <taxon>Verrucariaceae</taxon>
        <taxon>Endocarpon</taxon>
    </lineage>
</organism>
<dbReference type="PANTHER" id="PTHR45937">
    <property type="entry name" value="ASPARAGINE SYNTHETASE DOMAIN-CONTAINING PROTEIN 1"/>
    <property type="match status" value="1"/>
</dbReference>
<dbReference type="Proteomes" id="UP000019373">
    <property type="component" value="Unassembled WGS sequence"/>
</dbReference>
<keyword evidence="6" id="KW-1185">Reference proteome</keyword>
<dbReference type="GO" id="GO:0006529">
    <property type="term" value="P:asparagine biosynthetic process"/>
    <property type="evidence" value="ECO:0007669"/>
    <property type="project" value="UniProtKB-KW"/>
</dbReference>
<dbReference type="OMA" id="THIENAS"/>
<dbReference type="Pfam" id="PF00733">
    <property type="entry name" value="Asn_synthase"/>
    <property type="match status" value="2"/>
</dbReference>
<dbReference type="SUPFAM" id="SSF52402">
    <property type="entry name" value="Adenine nucleotide alpha hydrolases-like"/>
    <property type="match status" value="1"/>
</dbReference>
<evidence type="ECO:0000313" key="5">
    <source>
        <dbReference type="EMBL" id="ERF75150.1"/>
    </source>
</evidence>
<dbReference type="eggNOG" id="KOG0573">
    <property type="taxonomic scope" value="Eukaryota"/>
</dbReference>
<dbReference type="Gene3D" id="3.40.50.620">
    <property type="entry name" value="HUPs"/>
    <property type="match status" value="1"/>
</dbReference>
<keyword evidence="1" id="KW-0028">Amino-acid biosynthesis</keyword>
<accession>U1HWM4</accession>
<dbReference type="GeneID" id="19241134"/>
<evidence type="ECO:0000256" key="1">
    <source>
        <dbReference type="ARBA" id="ARBA00022605"/>
    </source>
</evidence>
<feature type="domain" description="Asparagine synthetase" evidence="4">
    <location>
        <begin position="160"/>
        <end position="188"/>
    </location>
</feature>
<dbReference type="InterPro" id="IPR014729">
    <property type="entry name" value="Rossmann-like_a/b/a_fold"/>
</dbReference>
<protein>
    <recommendedName>
        <fullName evidence="4">Asparagine synthetase domain-containing protein</fullName>
    </recommendedName>
</protein>
<dbReference type="GO" id="GO:0004066">
    <property type="term" value="F:asparagine synthase (glutamine-hydrolyzing) activity"/>
    <property type="evidence" value="ECO:0007669"/>
    <property type="project" value="InterPro"/>
</dbReference>
<dbReference type="RefSeq" id="XP_007787497.1">
    <property type="nucleotide sequence ID" value="XM_007789307.1"/>
</dbReference>
<sequence>MDVPNLGQAKNNQDSEDAKIAVLFSGGLDCTLLARLAHDLLPPSQPIDLLNVAFENPRSMVAASGKDPAASAYESCPDRKTGRSSYLELLQICGGRKWRFIAINVPYKESESHHSTIAGLMAPHNTEMDLSIAKALYFAARGQGQIRNPISGQDHPYSTDARVLLSGLGADELFGGYRRHATAYARDGYPGLIEELDLDIQRLGQRNLGRDDRVISHWAKEARYPYLDEDFMKWTLQLPVWEKCGFRPNSAGTVVSKENNHSPPILDPAKQALRLLAWRTGMEQVAREKKRAIQFGARTAKMQIGKGRKRGTDLIDG</sequence>
<dbReference type="EMBL" id="KE720818">
    <property type="protein sequence ID" value="ERF75150.1"/>
    <property type="molecule type" value="Genomic_DNA"/>
</dbReference>
<keyword evidence="3" id="KW-0315">Glutamine amidotransferase</keyword>
<proteinExistence type="predicted"/>
<dbReference type="OrthoDB" id="10252281at2759"/>
<gene>
    <name evidence="5" type="ORF">EPUS_06190</name>
</gene>
<dbReference type="InterPro" id="IPR051857">
    <property type="entry name" value="Asn_synthetase_domain"/>
</dbReference>
<evidence type="ECO:0000313" key="6">
    <source>
        <dbReference type="Proteomes" id="UP000019373"/>
    </source>
</evidence>
<evidence type="ECO:0000256" key="2">
    <source>
        <dbReference type="ARBA" id="ARBA00022888"/>
    </source>
</evidence>